<feature type="compositionally biased region" description="Polar residues" evidence="1">
    <location>
        <begin position="385"/>
        <end position="394"/>
    </location>
</feature>
<keyword evidence="5" id="KW-1185">Reference proteome</keyword>
<name>A0A9P5N5F8_9AGAM</name>
<gene>
    <name evidence="4" type="ORF">DFH94DRAFT_700754</name>
</gene>
<evidence type="ECO:0000259" key="3">
    <source>
        <dbReference type="Pfam" id="PF20153"/>
    </source>
</evidence>
<proteinExistence type="predicted"/>
<evidence type="ECO:0000313" key="4">
    <source>
        <dbReference type="EMBL" id="KAF8486806.1"/>
    </source>
</evidence>
<sequence length="892" mass="99979">METLDLEAYGVAQRSEVEMQEIATLPSHANSDTSPPLLVSNAQDVNPERPLVVSAGAEVGRGRSEAHEISTQPQHNGAFESGRGQTQADAQSRKARNPTSANDPPVDPGPDNSSTNDVIGDFDSGANGLWALFEKETKAHDVDKLGSLKDDMNSVFLLAGLFAAALTPFIIDSKQNLKVDPTDQIVYYLEQHSTILSQISQQISSIAPQVPIPSTPPPPFPSVVILAASDLRVNVYWFTALVLSLSGALVATLVQLWTRRCLNSFQRYSNPIKSSRARLYFSEEYKRWNIPVMAELAPSLLHSSLFLFFIGLGDYLLHLNGYVAGSTIFPMAVCGLFYTFFTFAPLKYPQILFRSPISDLIPSLFYKFLGLVVEVPEFKEARNYGPNTQRSRQPTQEELKARRRRDERAIGWLIHNLTEDAEMESFVLAIPGSFNTDWGAKVWENVAESESEIRSTVAMRDASGLSASVSRMLNTCKNPSLFADTKEWRKRTRACIEATALLVCRTNARLDWFGDIVKLLGDIGDAEETDESSSLETNQPFVMRWTCLSLVTIRPILDRNTSVQEKAEIAMKSLAGEDDTSGGQAPTRASNIVATLQNARNSLLQLHDALIRVENTKVQVMAKLHDYEPQVSQLEDIDIDADQLNEVDHQIFDVQFFIARESQRITRQLPGVQFDHPETEPVDFNRLVEWSRDPHRQFIFPGETLKSIHSLGHTFRTILEGTWNANTYQKTLKNMKEFLTWKGDLLQRQLWRLQDLHDGGGLGFTVELFFLTLKQLLSTPPLNESDSQLCIGTLRAITSYQAKHRRSPGTQKLLLDMILPPGIISEFRYPAYITDVFFNFIGEFLEGQGGSHLDGAMQELSAPDIYTCYGDEQYAFRDNTLRVVKRARAPLS</sequence>
<reference evidence="4" key="1">
    <citation type="submission" date="2019-10" db="EMBL/GenBank/DDBJ databases">
        <authorList>
            <consortium name="DOE Joint Genome Institute"/>
            <person name="Kuo A."/>
            <person name="Miyauchi S."/>
            <person name="Kiss E."/>
            <person name="Drula E."/>
            <person name="Kohler A."/>
            <person name="Sanchez-Garcia M."/>
            <person name="Andreopoulos B."/>
            <person name="Barry K.W."/>
            <person name="Bonito G."/>
            <person name="Buee M."/>
            <person name="Carver A."/>
            <person name="Chen C."/>
            <person name="Cichocki N."/>
            <person name="Clum A."/>
            <person name="Culley D."/>
            <person name="Crous P.W."/>
            <person name="Fauchery L."/>
            <person name="Girlanda M."/>
            <person name="Hayes R."/>
            <person name="Keri Z."/>
            <person name="LaButti K."/>
            <person name="Lipzen A."/>
            <person name="Lombard V."/>
            <person name="Magnuson J."/>
            <person name="Maillard F."/>
            <person name="Morin E."/>
            <person name="Murat C."/>
            <person name="Nolan M."/>
            <person name="Ohm R."/>
            <person name="Pangilinan J."/>
            <person name="Pereira M."/>
            <person name="Perotto S."/>
            <person name="Peter M."/>
            <person name="Riley R."/>
            <person name="Sitrit Y."/>
            <person name="Stielow B."/>
            <person name="Szollosi G."/>
            <person name="Zifcakova L."/>
            <person name="Stursova M."/>
            <person name="Spatafora J.W."/>
            <person name="Tedersoo L."/>
            <person name="Vaario L.-M."/>
            <person name="Yamada A."/>
            <person name="Yan M."/>
            <person name="Wang P."/>
            <person name="Xu J."/>
            <person name="Bruns T."/>
            <person name="Baldrian P."/>
            <person name="Vilgalys R."/>
            <person name="Henrissat B."/>
            <person name="Grigoriev I.V."/>
            <person name="Hibbett D."/>
            <person name="Nagy L.G."/>
            <person name="Martin F.M."/>
        </authorList>
    </citation>
    <scope>NUCLEOTIDE SEQUENCE</scope>
    <source>
        <strain evidence="4">Prilba</strain>
    </source>
</reference>
<dbReference type="AlphaFoldDB" id="A0A9P5N5F8"/>
<evidence type="ECO:0000313" key="5">
    <source>
        <dbReference type="Proteomes" id="UP000759537"/>
    </source>
</evidence>
<keyword evidence="2" id="KW-0472">Membrane</keyword>
<feature type="transmembrane region" description="Helical" evidence="2">
    <location>
        <begin position="288"/>
        <end position="310"/>
    </location>
</feature>
<dbReference type="OrthoDB" id="3241173at2759"/>
<evidence type="ECO:0000256" key="2">
    <source>
        <dbReference type="SAM" id="Phobius"/>
    </source>
</evidence>
<organism evidence="4 5">
    <name type="scientific">Russula ochroleuca</name>
    <dbReference type="NCBI Taxonomy" id="152965"/>
    <lineage>
        <taxon>Eukaryota</taxon>
        <taxon>Fungi</taxon>
        <taxon>Dikarya</taxon>
        <taxon>Basidiomycota</taxon>
        <taxon>Agaricomycotina</taxon>
        <taxon>Agaricomycetes</taxon>
        <taxon>Russulales</taxon>
        <taxon>Russulaceae</taxon>
        <taxon>Russula</taxon>
    </lineage>
</organism>
<feature type="compositionally biased region" description="Polar residues" evidence="1">
    <location>
        <begin position="27"/>
        <end position="44"/>
    </location>
</feature>
<dbReference type="EMBL" id="WHVB01000001">
    <property type="protein sequence ID" value="KAF8486806.1"/>
    <property type="molecule type" value="Genomic_DNA"/>
</dbReference>
<comment type="caution">
    <text evidence="4">The sequence shown here is derived from an EMBL/GenBank/DDBJ whole genome shotgun (WGS) entry which is preliminary data.</text>
</comment>
<feature type="domain" description="DUF6535" evidence="3">
    <location>
        <begin position="130"/>
        <end position="317"/>
    </location>
</feature>
<keyword evidence="2" id="KW-1133">Transmembrane helix</keyword>
<keyword evidence="2" id="KW-0812">Transmembrane</keyword>
<reference evidence="4" key="2">
    <citation type="journal article" date="2020" name="Nat. Commun.">
        <title>Large-scale genome sequencing of mycorrhizal fungi provides insights into the early evolution of symbiotic traits.</title>
        <authorList>
            <person name="Miyauchi S."/>
            <person name="Kiss E."/>
            <person name="Kuo A."/>
            <person name="Drula E."/>
            <person name="Kohler A."/>
            <person name="Sanchez-Garcia M."/>
            <person name="Morin E."/>
            <person name="Andreopoulos B."/>
            <person name="Barry K.W."/>
            <person name="Bonito G."/>
            <person name="Buee M."/>
            <person name="Carver A."/>
            <person name="Chen C."/>
            <person name="Cichocki N."/>
            <person name="Clum A."/>
            <person name="Culley D."/>
            <person name="Crous P.W."/>
            <person name="Fauchery L."/>
            <person name="Girlanda M."/>
            <person name="Hayes R.D."/>
            <person name="Keri Z."/>
            <person name="LaButti K."/>
            <person name="Lipzen A."/>
            <person name="Lombard V."/>
            <person name="Magnuson J."/>
            <person name="Maillard F."/>
            <person name="Murat C."/>
            <person name="Nolan M."/>
            <person name="Ohm R.A."/>
            <person name="Pangilinan J."/>
            <person name="Pereira M.F."/>
            <person name="Perotto S."/>
            <person name="Peter M."/>
            <person name="Pfister S."/>
            <person name="Riley R."/>
            <person name="Sitrit Y."/>
            <person name="Stielow J.B."/>
            <person name="Szollosi G."/>
            <person name="Zifcakova L."/>
            <person name="Stursova M."/>
            <person name="Spatafora J.W."/>
            <person name="Tedersoo L."/>
            <person name="Vaario L.M."/>
            <person name="Yamada A."/>
            <person name="Yan M."/>
            <person name="Wang P."/>
            <person name="Xu J."/>
            <person name="Bruns T."/>
            <person name="Baldrian P."/>
            <person name="Vilgalys R."/>
            <person name="Dunand C."/>
            <person name="Henrissat B."/>
            <person name="Grigoriev I.V."/>
            <person name="Hibbett D."/>
            <person name="Nagy L.G."/>
            <person name="Martin F.M."/>
        </authorList>
    </citation>
    <scope>NUCLEOTIDE SEQUENCE</scope>
    <source>
        <strain evidence="4">Prilba</strain>
    </source>
</reference>
<feature type="region of interest" description="Disordered" evidence="1">
    <location>
        <begin position="22"/>
        <end position="120"/>
    </location>
</feature>
<accession>A0A9P5N5F8</accession>
<feature type="transmembrane region" description="Helical" evidence="2">
    <location>
        <begin position="154"/>
        <end position="171"/>
    </location>
</feature>
<protein>
    <recommendedName>
        <fullName evidence="3">DUF6535 domain-containing protein</fullName>
    </recommendedName>
</protein>
<dbReference type="Pfam" id="PF20153">
    <property type="entry name" value="DUF6535"/>
    <property type="match status" value="1"/>
</dbReference>
<dbReference type="InterPro" id="IPR045338">
    <property type="entry name" value="DUF6535"/>
</dbReference>
<feature type="transmembrane region" description="Helical" evidence="2">
    <location>
        <begin position="322"/>
        <end position="344"/>
    </location>
</feature>
<feature type="transmembrane region" description="Helical" evidence="2">
    <location>
        <begin position="235"/>
        <end position="257"/>
    </location>
</feature>
<evidence type="ECO:0000256" key="1">
    <source>
        <dbReference type="SAM" id="MobiDB-lite"/>
    </source>
</evidence>
<feature type="region of interest" description="Disordered" evidence="1">
    <location>
        <begin position="383"/>
        <end position="403"/>
    </location>
</feature>
<dbReference type="Proteomes" id="UP000759537">
    <property type="component" value="Unassembled WGS sequence"/>
</dbReference>